<evidence type="ECO:0000313" key="6">
    <source>
        <dbReference type="Proteomes" id="UP000824150"/>
    </source>
</evidence>
<proteinExistence type="predicted"/>
<keyword evidence="2 5" id="KW-0132">Cell division</keyword>
<evidence type="ECO:0000256" key="1">
    <source>
        <dbReference type="ARBA" id="ARBA00022490"/>
    </source>
</evidence>
<evidence type="ECO:0000313" key="5">
    <source>
        <dbReference type="EMBL" id="MBU3826921.1"/>
    </source>
</evidence>
<dbReference type="InterPro" id="IPR027462">
    <property type="entry name" value="ZapD_C"/>
</dbReference>
<dbReference type="GO" id="GO:0043093">
    <property type="term" value="P:FtsZ-dependent cytokinesis"/>
    <property type="evidence" value="ECO:0007669"/>
    <property type="project" value="TreeGrafter"/>
</dbReference>
<protein>
    <submittedName>
        <fullName evidence="5">Cell division protein ZapD</fullName>
    </submittedName>
</protein>
<gene>
    <name evidence="5" type="primary">zapD</name>
    <name evidence="5" type="ORF">IAA31_05475</name>
</gene>
<dbReference type="SUPFAM" id="SSF160950">
    <property type="entry name" value="YacF-like"/>
    <property type="match status" value="1"/>
</dbReference>
<dbReference type="GO" id="GO:0000917">
    <property type="term" value="P:division septum assembly"/>
    <property type="evidence" value="ECO:0007669"/>
    <property type="project" value="UniProtKB-KW"/>
</dbReference>
<dbReference type="Gene3D" id="2.60.440.10">
    <property type="entry name" value="YacF-like domains"/>
    <property type="match status" value="1"/>
</dbReference>
<dbReference type="PANTHER" id="PTHR39455:SF1">
    <property type="entry name" value="CELL DIVISION PROTEIN ZAPD"/>
    <property type="match status" value="1"/>
</dbReference>
<dbReference type="PANTHER" id="PTHR39455">
    <property type="entry name" value="CELL DIVISION PROTEIN ZAPD"/>
    <property type="match status" value="1"/>
</dbReference>
<dbReference type="GO" id="GO:0032153">
    <property type="term" value="C:cell division site"/>
    <property type="evidence" value="ECO:0007669"/>
    <property type="project" value="TreeGrafter"/>
</dbReference>
<evidence type="ECO:0000256" key="2">
    <source>
        <dbReference type="ARBA" id="ARBA00022618"/>
    </source>
</evidence>
<dbReference type="InterPro" id="IPR036268">
    <property type="entry name" value="ZapD_sf"/>
</dbReference>
<reference evidence="5" key="2">
    <citation type="submission" date="2021-04" db="EMBL/GenBank/DDBJ databases">
        <authorList>
            <person name="Gilroy R."/>
        </authorList>
    </citation>
    <scope>NUCLEOTIDE SEQUENCE</scope>
    <source>
        <strain evidence="5">687</strain>
    </source>
</reference>
<evidence type="ECO:0000256" key="4">
    <source>
        <dbReference type="ARBA" id="ARBA00023306"/>
    </source>
</evidence>
<sequence length="248" mass="28557">MFLYDFPFSPKARTYLKFESIFKRVEACQHLQSLAETQSLLRGIVDYMDLTDGSGGFKIEMVQDLEKLDQKLKRFATDPNADQAFVAQLRAAIQSAFKTLDKFTRQRTVLQHDPILESIKPRFLTPCGVNCFDTPLFTFWCSLPYEEKMQSVSTWLHELDILRAPVATILYVWRLCAEFKPRVAHNGFMKETAENCDLIAIRYPRTVRGYPVVSGFQSSLNVRFMAYEKGAEIGDIEFELAYMGNDVL</sequence>
<keyword evidence="3" id="KW-0717">Septation</keyword>
<dbReference type="InterPro" id="IPR009777">
    <property type="entry name" value="ZapD"/>
</dbReference>
<dbReference type="Pfam" id="PF07072">
    <property type="entry name" value="ZapD"/>
    <property type="match status" value="1"/>
</dbReference>
<dbReference type="EMBL" id="JAHLFG010000060">
    <property type="protein sequence ID" value="MBU3826921.1"/>
    <property type="molecule type" value="Genomic_DNA"/>
</dbReference>
<dbReference type="AlphaFoldDB" id="A0A9E2KNY1"/>
<accession>A0A9E2KNY1</accession>
<organism evidence="5 6">
    <name type="scientific">Candidatus Anaerobiospirillum merdipullorum</name>
    <dbReference type="NCBI Taxonomy" id="2838450"/>
    <lineage>
        <taxon>Bacteria</taxon>
        <taxon>Pseudomonadati</taxon>
        <taxon>Pseudomonadota</taxon>
        <taxon>Gammaproteobacteria</taxon>
        <taxon>Aeromonadales</taxon>
        <taxon>Succinivibrionaceae</taxon>
        <taxon>Anaerobiospirillum</taxon>
    </lineage>
</organism>
<comment type="caution">
    <text evidence="5">The sequence shown here is derived from an EMBL/GenBank/DDBJ whole genome shotgun (WGS) entry which is preliminary data.</text>
</comment>
<keyword evidence="4" id="KW-0131">Cell cycle</keyword>
<keyword evidence="1" id="KW-0963">Cytoplasm</keyword>
<evidence type="ECO:0000256" key="3">
    <source>
        <dbReference type="ARBA" id="ARBA00023210"/>
    </source>
</evidence>
<name>A0A9E2KNY1_9GAMM</name>
<reference evidence="5" key="1">
    <citation type="journal article" date="2021" name="PeerJ">
        <title>Extensive microbial diversity within the chicken gut microbiome revealed by metagenomics and culture.</title>
        <authorList>
            <person name="Gilroy R."/>
            <person name="Ravi A."/>
            <person name="Getino M."/>
            <person name="Pursley I."/>
            <person name="Horton D.L."/>
            <person name="Alikhan N.F."/>
            <person name="Baker D."/>
            <person name="Gharbi K."/>
            <person name="Hall N."/>
            <person name="Watson M."/>
            <person name="Adriaenssens E.M."/>
            <person name="Foster-Nyarko E."/>
            <person name="Jarju S."/>
            <person name="Secka A."/>
            <person name="Antonio M."/>
            <person name="Oren A."/>
            <person name="Chaudhuri R.R."/>
            <person name="La Ragione R."/>
            <person name="Hildebrand F."/>
            <person name="Pallen M.J."/>
        </authorList>
    </citation>
    <scope>NUCLEOTIDE SEQUENCE</scope>
    <source>
        <strain evidence="5">687</strain>
    </source>
</reference>
<dbReference type="Proteomes" id="UP000824150">
    <property type="component" value="Unassembled WGS sequence"/>
</dbReference>
<dbReference type="Gene3D" id="1.10.3900.10">
    <property type="entry name" value="YacF-like"/>
    <property type="match status" value="1"/>
</dbReference>